<evidence type="ECO:0000313" key="1">
    <source>
        <dbReference type="EMBL" id="KAI8428444.1"/>
    </source>
</evidence>
<comment type="caution">
    <text evidence="1">The sequence shown here is derived from an EMBL/GenBank/DDBJ whole genome shotgun (WGS) entry which is preliminary data.</text>
</comment>
<gene>
    <name evidence="1" type="ORF">MSG28_007256</name>
</gene>
<name>A0ACC0JWD4_CHOFU</name>
<accession>A0ACC0JWD4</accession>
<evidence type="ECO:0000313" key="2">
    <source>
        <dbReference type="Proteomes" id="UP001064048"/>
    </source>
</evidence>
<sequence>MFHTRRERAVNKKNTCDAWESLVGQCEGRETCCNASKARDTLGDKCLTTCVGDMSSEAGRFRLTSGDGCRSIIEILIFICLMRNEIILMTNITHPWRPPTSLATRVKRSAARSRNFTRRRWLHVSQDICPLRWFLDMFHQNRFSRFEILNFIVSGIKNMHQSQHHSDSSISTLLQLSHRLLGRSDVSNIFACSAVADINAGCALGSTPPSRMRRSVRVRVGQRAQHHQIIPIQTNYTYRLFLPLRVRPAYRRAESLRTRALHSRPSRLAVCSKCSNSNSDNSDNSENSENSENRIRCRTPKINLFRKVCLEHFHFEGTSAGRIKSLRGPELARGRTLPITGPVEKACALYYSVAAVEFSPEASVNFFKDALKERRKLKNSFEGRHDLARMD</sequence>
<proteinExistence type="predicted"/>
<keyword evidence="2" id="KW-1185">Reference proteome</keyword>
<organism evidence="1 2">
    <name type="scientific">Choristoneura fumiferana</name>
    <name type="common">Spruce budworm moth</name>
    <name type="synonym">Archips fumiferana</name>
    <dbReference type="NCBI Taxonomy" id="7141"/>
    <lineage>
        <taxon>Eukaryota</taxon>
        <taxon>Metazoa</taxon>
        <taxon>Ecdysozoa</taxon>
        <taxon>Arthropoda</taxon>
        <taxon>Hexapoda</taxon>
        <taxon>Insecta</taxon>
        <taxon>Pterygota</taxon>
        <taxon>Neoptera</taxon>
        <taxon>Endopterygota</taxon>
        <taxon>Lepidoptera</taxon>
        <taxon>Glossata</taxon>
        <taxon>Ditrysia</taxon>
        <taxon>Tortricoidea</taxon>
        <taxon>Tortricidae</taxon>
        <taxon>Tortricinae</taxon>
        <taxon>Choristoneura</taxon>
    </lineage>
</organism>
<protein>
    <submittedName>
        <fullName evidence="1">Uncharacterized protein</fullName>
    </submittedName>
</protein>
<reference evidence="1 2" key="1">
    <citation type="journal article" date="2022" name="Genome Biol. Evol.">
        <title>The Spruce Budworm Genome: Reconstructing the Evolutionary History of Antifreeze Proteins.</title>
        <authorList>
            <person name="Beliveau C."/>
            <person name="Gagne P."/>
            <person name="Picq S."/>
            <person name="Vernygora O."/>
            <person name="Keeling C.I."/>
            <person name="Pinkney K."/>
            <person name="Doucet D."/>
            <person name="Wen F."/>
            <person name="Johnston J.S."/>
            <person name="Maaroufi H."/>
            <person name="Boyle B."/>
            <person name="Laroche J."/>
            <person name="Dewar K."/>
            <person name="Juretic N."/>
            <person name="Blackburn G."/>
            <person name="Nisole A."/>
            <person name="Brunet B."/>
            <person name="Brandao M."/>
            <person name="Lumley L."/>
            <person name="Duan J."/>
            <person name="Quan G."/>
            <person name="Lucarotti C.J."/>
            <person name="Roe A.D."/>
            <person name="Sperling F.A.H."/>
            <person name="Levesque R.C."/>
            <person name="Cusson M."/>
        </authorList>
    </citation>
    <scope>NUCLEOTIDE SEQUENCE [LARGE SCALE GENOMIC DNA]</scope>
    <source>
        <strain evidence="1">Glfc:IPQL:Cfum</strain>
    </source>
</reference>
<dbReference type="EMBL" id="CM046112">
    <property type="protein sequence ID" value="KAI8428444.1"/>
    <property type="molecule type" value="Genomic_DNA"/>
</dbReference>
<dbReference type="Proteomes" id="UP001064048">
    <property type="component" value="Chromosome 12"/>
</dbReference>